<dbReference type="EMBL" id="WUQX01000001">
    <property type="protein sequence ID" value="MXP76182.1"/>
    <property type="molecule type" value="Genomic_DNA"/>
</dbReference>
<dbReference type="RefSeq" id="WP_159751344.1">
    <property type="nucleotide sequence ID" value="NZ_WUQX01000001.1"/>
</dbReference>
<dbReference type="GO" id="GO:0005737">
    <property type="term" value="C:cytoplasm"/>
    <property type="evidence" value="ECO:0007669"/>
    <property type="project" value="TreeGrafter"/>
</dbReference>
<dbReference type="UniPathway" id="UPA00031">
    <property type="reaction ID" value="UER00013"/>
</dbReference>
<dbReference type="InterPro" id="IPR004013">
    <property type="entry name" value="PHP_dom"/>
</dbReference>
<dbReference type="PANTHER" id="PTHR21039">
    <property type="entry name" value="HISTIDINOL PHOSPHATASE-RELATED"/>
    <property type="match status" value="1"/>
</dbReference>
<dbReference type="InterPro" id="IPR003141">
    <property type="entry name" value="Pol/His_phosphatase_N"/>
</dbReference>
<evidence type="ECO:0000313" key="11">
    <source>
        <dbReference type="Proteomes" id="UP000460412"/>
    </source>
</evidence>
<dbReference type="GO" id="GO:0004401">
    <property type="term" value="F:histidinol-phosphatase activity"/>
    <property type="evidence" value="ECO:0007669"/>
    <property type="project" value="UniProtKB-UniRule"/>
</dbReference>
<comment type="pathway">
    <text evidence="1 8">Amino-acid biosynthesis; L-histidine biosynthesis; L-histidine from 5-phospho-alpha-D-ribose 1-diphosphate: step 8/9.</text>
</comment>
<reference evidence="10 11" key="1">
    <citation type="submission" date="2019-12" db="EMBL/GenBank/DDBJ databases">
        <title>Sporaefaciens musculi gen. nov., sp. nov., a novel bacterium isolated from the caecum of an obese mouse.</title>
        <authorList>
            <person name="Rasmussen T.S."/>
            <person name="Streidl T."/>
            <person name="Hitch T.C.A."/>
            <person name="Wortmann E."/>
            <person name="Deptula P."/>
            <person name="Hansen M."/>
            <person name="Nielsen D.S."/>
            <person name="Clavel T."/>
            <person name="Vogensen F.K."/>
        </authorList>
    </citation>
    <scope>NUCLEOTIDE SEQUENCE [LARGE SCALE GENOMIC DNA]</scope>
    <source>
        <strain evidence="10 11">WCA-9-b2</strain>
    </source>
</reference>
<dbReference type="GO" id="GO:0000105">
    <property type="term" value="P:L-histidine biosynthetic process"/>
    <property type="evidence" value="ECO:0007669"/>
    <property type="project" value="UniProtKB-UniRule"/>
</dbReference>
<evidence type="ECO:0000256" key="3">
    <source>
        <dbReference type="ARBA" id="ARBA00013085"/>
    </source>
</evidence>
<dbReference type="EC" id="3.1.3.15" evidence="3 8"/>
<accession>A0A7X3SJA0</accession>
<evidence type="ECO:0000259" key="9">
    <source>
        <dbReference type="SMART" id="SM00481"/>
    </source>
</evidence>
<feature type="domain" description="Polymerase/histidinol phosphatase N-terminal" evidence="9">
    <location>
        <begin position="3"/>
        <end position="97"/>
    </location>
</feature>
<dbReference type="AlphaFoldDB" id="A0A7X3SJA0"/>
<dbReference type="Gene3D" id="3.20.20.140">
    <property type="entry name" value="Metal-dependent hydrolases"/>
    <property type="match status" value="1"/>
</dbReference>
<dbReference type="Pfam" id="PF02811">
    <property type="entry name" value="PHP"/>
    <property type="match status" value="1"/>
</dbReference>
<keyword evidence="5 8" id="KW-0378">Hydrolase</keyword>
<dbReference type="InterPro" id="IPR010140">
    <property type="entry name" value="Histidinol_P_phosphatase_HisJ"/>
</dbReference>
<dbReference type="SMART" id="SM00481">
    <property type="entry name" value="POLIIIAc"/>
    <property type="match status" value="1"/>
</dbReference>
<comment type="similarity">
    <text evidence="2 8">Belongs to the PHP hydrolase family. HisK subfamily.</text>
</comment>
<evidence type="ECO:0000313" key="10">
    <source>
        <dbReference type="EMBL" id="MXP76182.1"/>
    </source>
</evidence>
<keyword evidence="4 8" id="KW-0028">Amino-acid biosynthesis</keyword>
<evidence type="ECO:0000256" key="4">
    <source>
        <dbReference type="ARBA" id="ARBA00022605"/>
    </source>
</evidence>
<dbReference type="Proteomes" id="UP000460412">
    <property type="component" value="Unassembled WGS sequence"/>
</dbReference>
<evidence type="ECO:0000256" key="7">
    <source>
        <dbReference type="ARBA" id="ARBA00049158"/>
    </source>
</evidence>
<dbReference type="InterPro" id="IPR016195">
    <property type="entry name" value="Pol/histidinol_Pase-like"/>
</dbReference>
<keyword evidence="11" id="KW-1185">Reference proteome</keyword>
<gene>
    <name evidence="10" type="ORF">GN277_12495</name>
</gene>
<evidence type="ECO:0000256" key="2">
    <source>
        <dbReference type="ARBA" id="ARBA00009152"/>
    </source>
</evidence>
<comment type="catalytic activity">
    <reaction evidence="7 8">
        <text>L-histidinol phosphate + H2O = L-histidinol + phosphate</text>
        <dbReference type="Rhea" id="RHEA:14465"/>
        <dbReference type="ChEBI" id="CHEBI:15377"/>
        <dbReference type="ChEBI" id="CHEBI:43474"/>
        <dbReference type="ChEBI" id="CHEBI:57699"/>
        <dbReference type="ChEBI" id="CHEBI:57980"/>
        <dbReference type="EC" id="3.1.3.15"/>
    </reaction>
</comment>
<keyword evidence="6 8" id="KW-0368">Histidine biosynthesis</keyword>
<dbReference type="SUPFAM" id="SSF89550">
    <property type="entry name" value="PHP domain-like"/>
    <property type="match status" value="1"/>
</dbReference>
<sequence>MFADYHVHTEFSDDSVYPMEQVVRDAIAGGMDEICFTDHVDYGVKQDWDCGKPILYRGEEPLANVDYPVYIARIKELQEKYREKIRIKIGIEFGMQVHTIPLYRALFHKYPFDFVILSVHQVDDQEFWTQDFQRGKSQKEYNGKYYEEMLNVIRKYRDYSVLGHMDLIARYDEKGEYPFEKVKPVISEILRTVISDGGGIEFNTSYHRYGLKNTTPSVNILKLYRELGGEIITIGSDSHKAEHLGAYIKEAGHLLKELGFQYFCTYEKQQPIFHGL</sequence>
<dbReference type="PANTHER" id="PTHR21039:SF0">
    <property type="entry name" value="HISTIDINOL-PHOSPHATASE"/>
    <property type="match status" value="1"/>
</dbReference>
<evidence type="ECO:0000256" key="6">
    <source>
        <dbReference type="ARBA" id="ARBA00023102"/>
    </source>
</evidence>
<evidence type="ECO:0000256" key="8">
    <source>
        <dbReference type="RuleBase" id="RU366003"/>
    </source>
</evidence>
<proteinExistence type="inferred from homology"/>
<dbReference type="NCBIfam" id="TIGR01856">
    <property type="entry name" value="hisJ_fam"/>
    <property type="match status" value="1"/>
</dbReference>
<name>A0A7X3SJA0_9FIRM</name>
<protein>
    <recommendedName>
        <fullName evidence="3 8">Histidinol-phosphatase</fullName>
        <shortName evidence="8">HolPase</shortName>
        <ecNumber evidence="3 8">3.1.3.15</ecNumber>
    </recommendedName>
</protein>
<comment type="caution">
    <text evidence="10">The sequence shown here is derived from an EMBL/GenBank/DDBJ whole genome shotgun (WGS) entry which is preliminary data.</text>
</comment>
<organism evidence="10 11">
    <name type="scientific">Sporofaciens musculi</name>
    <dbReference type="NCBI Taxonomy" id="2681861"/>
    <lineage>
        <taxon>Bacteria</taxon>
        <taxon>Bacillati</taxon>
        <taxon>Bacillota</taxon>
        <taxon>Clostridia</taxon>
        <taxon>Lachnospirales</taxon>
        <taxon>Lachnospiraceae</taxon>
        <taxon>Sporofaciens</taxon>
    </lineage>
</organism>
<evidence type="ECO:0000256" key="1">
    <source>
        <dbReference type="ARBA" id="ARBA00004970"/>
    </source>
</evidence>
<evidence type="ECO:0000256" key="5">
    <source>
        <dbReference type="ARBA" id="ARBA00022801"/>
    </source>
</evidence>